<keyword evidence="2" id="KW-1185">Reference proteome</keyword>
<sequence length="253" mass="27538">MDAVLCDELLQEIFTRLPAKPSSSSSSSSSLSVCLVSKRWLHLYRTSRTSLSLKLIPHNSVVSSLSSFLSHYPSLSSLSLAFSSSEPITTTTSFCDSLLLVVSSSCNSKLKLLRFLGGPVSVNSLLSLSRACNSLTSITVSVSRPLFLNWVASFSCLKELSLYACDDFDCYRETGLRLSEEIDAELGLESLSLSGIRSDDFGVGLLWRSCKRLKKLQLKSCSGIGDGKCLQGLLEVELRTCRSIVDVVLLKLG</sequence>
<accession>A0ACC0ZK00</accession>
<name>A0ACC0ZK00_9ROSI</name>
<reference evidence="2" key="1">
    <citation type="journal article" date="2023" name="G3 (Bethesda)">
        <title>Genome assembly and association tests identify interacting loci associated with vigor, precocity, and sex in interspecific pistachio rootstocks.</title>
        <authorList>
            <person name="Palmer W."/>
            <person name="Jacygrad E."/>
            <person name="Sagayaradj S."/>
            <person name="Cavanaugh K."/>
            <person name="Han R."/>
            <person name="Bertier L."/>
            <person name="Beede B."/>
            <person name="Kafkas S."/>
            <person name="Golino D."/>
            <person name="Preece J."/>
            <person name="Michelmore R."/>
        </authorList>
    </citation>
    <scope>NUCLEOTIDE SEQUENCE [LARGE SCALE GENOMIC DNA]</scope>
</reference>
<comment type="caution">
    <text evidence="1">The sequence shown here is derived from an EMBL/GenBank/DDBJ whole genome shotgun (WGS) entry which is preliminary data.</text>
</comment>
<protein>
    <submittedName>
        <fullName evidence="1">Uncharacterized protein</fullName>
    </submittedName>
</protein>
<evidence type="ECO:0000313" key="2">
    <source>
        <dbReference type="Proteomes" id="UP001163603"/>
    </source>
</evidence>
<dbReference type="Proteomes" id="UP001163603">
    <property type="component" value="Chromosome 1"/>
</dbReference>
<evidence type="ECO:0000313" key="1">
    <source>
        <dbReference type="EMBL" id="KAJ0052499.1"/>
    </source>
</evidence>
<organism evidence="1 2">
    <name type="scientific">Pistacia integerrima</name>
    <dbReference type="NCBI Taxonomy" id="434235"/>
    <lineage>
        <taxon>Eukaryota</taxon>
        <taxon>Viridiplantae</taxon>
        <taxon>Streptophyta</taxon>
        <taxon>Embryophyta</taxon>
        <taxon>Tracheophyta</taxon>
        <taxon>Spermatophyta</taxon>
        <taxon>Magnoliopsida</taxon>
        <taxon>eudicotyledons</taxon>
        <taxon>Gunneridae</taxon>
        <taxon>Pentapetalae</taxon>
        <taxon>rosids</taxon>
        <taxon>malvids</taxon>
        <taxon>Sapindales</taxon>
        <taxon>Anacardiaceae</taxon>
        <taxon>Pistacia</taxon>
    </lineage>
</organism>
<gene>
    <name evidence="1" type="ORF">Pint_02802</name>
</gene>
<dbReference type="EMBL" id="CM047736">
    <property type="protein sequence ID" value="KAJ0052499.1"/>
    <property type="molecule type" value="Genomic_DNA"/>
</dbReference>
<proteinExistence type="predicted"/>